<dbReference type="InterPro" id="IPR000182">
    <property type="entry name" value="GNAT_dom"/>
</dbReference>
<organism evidence="5 6">
    <name type="scientific">Sphingomonas kyeonggiensis</name>
    <dbReference type="NCBI Taxonomy" id="1268553"/>
    <lineage>
        <taxon>Bacteria</taxon>
        <taxon>Pseudomonadati</taxon>
        <taxon>Pseudomonadota</taxon>
        <taxon>Alphaproteobacteria</taxon>
        <taxon>Sphingomonadales</taxon>
        <taxon>Sphingomonadaceae</taxon>
        <taxon>Sphingomonas</taxon>
    </lineage>
</organism>
<gene>
    <name evidence="5" type="ORF">GGR46_004776</name>
</gene>
<keyword evidence="2" id="KW-0012">Acyltransferase</keyword>
<dbReference type="SUPFAM" id="SSF55729">
    <property type="entry name" value="Acyl-CoA N-acyltransferases (Nat)"/>
    <property type="match status" value="1"/>
</dbReference>
<proteinExistence type="inferred from homology"/>
<dbReference type="CDD" id="cd04301">
    <property type="entry name" value="NAT_SF"/>
    <property type="match status" value="1"/>
</dbReference>
<keyword evidence="1 5" id="KW-0808">Transferase</keyword>
<dbReference type="RefSeq" id="WP_184000537.1">
    <property type="nucleotide sequence ID" value="NZ_JACIEH010000005.1"/>
</dbReference>
<name>A0A7W6JXD3_9SPHN</name>
<accession>A0A7W6JXD3</accession>
<evidence type="ECO:0000313" key="5">
    <source>
        <dbReference type="EMBL" id="MBB4101186.1"/>
    </source>
</evidence>
<reference evidence="5 6" key="1">
    <citation type="submission" date="2020-08" db="EMBL/GenBank/DDBJ databases">
        <title>Genomic Encyclopedia of Type Strains, Phase IV (KMG-IV): sequencing the most valuable type-strain genomes for metagenomic binning, comparative biology and taxonomic classification.</title>
        <authorList>
            <person name="Goeker M."/>
        </authorList>
    </citation>
    <scope>NUCLEOTIDE SEQUENCE [LARGE SCALE GENOMIC DNA]</scope>
    <source>
        <strain evidence="5 6">DSM 101806</strain>
    </source>
</reference>
<dbReference type="PANTHER" id="PTHR43792">
    <property type="entry name" value="GNAT FAMILY, PUTATIVE (AFU_ORTHOLOGUE AFUA_3G00765)-RELATED-RELATED"/>
    <property type="match status" value="1"/>
</dbReference>
<evidence type="ECO:0000256" key="2">
    <source>
        <dbReference type="ARBA" id="ARBA00023315"/>
    </source>
</evidence>
<dbReference type="PROSITE" id="PS51186">
    <property type="entry name" value="GNAT"/>
    <property type="match status" value="1"/>
</dbReference>
<dbReference type="EMBL" id="JACIEH010000005">
    <property type="protein sequence ID" value="MBB4101186.1"/>
    <property type="molecule type" value="Genomic_DNA"/>
</dbReference>
<dbReference type="PANTHER" id="PTHR43792:SF8">
    <property type="entry name" value="[RIBOSOMAL PROTEIN US5]-ALANINE N-ACETYLTRANSFERASE"/>
    <property type="match status" value="1"/>
</dbReference>
<evidence type="ECO:0000256" key="3">
    <source>
        <dbReference type="ARBA" id="ARBA00038502"/>
    </source>
</evidence>
<comment type="caution">
    <text evidence="5">The sequence shown here is derived from an EMBL/GenBank/DDBJ whole genome shotgun (WGS) entry which is preliminary data.</text>
</comment>
<dbReference type="GO" id="GO:0016747">
    <property type="term" value="F:acyltransferase activity, transferring groups other than amino-acyl groups"/>
    <property type="evidence" value="ECO:0007669"/>
    <property type="project" value="InterPro"/>
</dbReference>
<dbReference type="Proteomes" id="UP000557392">
    <property type="component" value="Unassembled WGS sequence"/>
</dbReference>
<dbReference type="InterPro" id="IPR016181">
    <property type="entry name" value="Acyl_CoA_acyltransferase"/>
</dbReference>
<comment type="similarity">
    <text evidence="3">Belongs to the acetyltransferase family. RimJ subfamily.</text>
</comment>
<keyword evidence="6" id="KW-1185">Reference proteome</keyword>
<protein>
    <submittedName>
        <fullName evidence="5">RimJ/RimL family protein N-acetyltransferase</fullName>
    </submittedName>
</protein>
<dbReference type="Gene3D" id="3.40.630.30">
    <property type="match status" value="1"/>
</dbReference>
<sequence length="186" mass="20636">MFVRTQRLTLRPGWPEDAPALAQAIGHESVVRNLARAPWPYHTEAAETFLASFDDPVDPKFLVFEHRDGALRLIGGTGLSVWKEEPNEFGYWYTPDAWGRGFATEAGRAVLQAARARGIRRVTAGHFIDNPASGRVLRKLGFRPTGQLVTMYSRGRGCDVTSTRYEIDLSEDDCSGGGDEDHRMAA</sequence>
<evidence type="ECO:0000313" key="6">
    <source>
        <dbReference type="Proteomes" id="UP000557392"/>
    </source>
</evidence>
<dbReference type="InterPro" id="IPR051531">
    <property type="entry name" value="N-acetyltransferase"/>
</dbReference>
<dbReference type="AlphaFoldDB" id="A0A7W6JXD3"/>
<dbReference type="Pfam" id="PF13302">
    <property type="entry name" value="Acetyltransf_3"/>
    <property type="match status" value="1"/>
</dbReference>
<evidence type="ECO:0000256" key="1">
    <source>
        <dbReference type="ARBA" id="ARBA00022679"/>
    </source>
</evidence>
<evidence type="ECO:0000259" key="4">
    <source>
        <dbReference type="PROSITE" id="PS51186"/>
    </source>
</evidence>
<feature type="domain" description="N-acetyltransferase" evidence="4">
    <location>
        <begin position="8"/>
        <end position="170"/>
    </location>
</feature>